<dbReference type="GO" id="GO:0016783">
    <property type="term" value="F:sulfurtransferase activity"/>
    <property type="evidence" value="ECO:0007669"/>
    <property type="project" value="InterPro"/>
</dbReference>
<dbReference type="PIRSF" id="PIRSF015626">
    <property type="entry name" value="FdhD"/>
    <property type="match status" value="1"/>
</dbReference>
<keyword evidence="2 3" id="KW-0501">Molybdenum cofactor biosynthesis</keyword>
<evidence type="ECO:0000256" key="1">
    <source>
        <dbReference type="ARBA" id="ARBA00022490"/>
    </source>
</evidence>
<keyword evidence="1 3" id="KW-0963">Cytoplasm</keyword>
<dbReference type="Proteomes" id="UP000648908">
    <property type="component" value="Unassembled WGS sequence"/>
</dbReference>
<proteinExistence type="inferred from homology"/>
<dbReference type="NCBIfam" id="TIGR00129">
    <property type="entry name" value="fdhD_narQ"/>
    <property type="match status" value="1"/>
</dbReference>
<comment type="caution">
    <text evidence="3">Lacks conserved residue(s) required for the propagation of feature annotation.</text>
</comment>
<name>A0A8K0VEQ5_9RHOB</name>
<dbReference type="PANTHER" id="PTHR30592">
    <property type="entry name" value="FORMATE DEHYDROGENASE"/>
    <property type="match status" value="1"/>
</dbReference>
<dbReference type="Gene3D" id="3.10.20.10">
    <property type="match status" value="1"/>
</dbReference>
<comment type="caution">
    <text evidence="4">The sequence shown here is derived from an EMBL/GenBank/DDBJ whole genome shotgun (WGS) entry which is preliminary data.</text>
</comment>
<dbReference type="GO" id="GO:0097163">
    <property type="term" value="F:sulfur carrier activity"/>
    <property type="evidence" value="ECO:0007669"/>
    <property type="project" value="UniProtKB-UniRule"/>
</dbReference>
<dbReference type="Pfam" id="PF02634">
    <property type="entry name" value="FdhD-NarQ"/>
    <property type="match status" value="1"/>
</dbReference>
<evidence type="ECO:0000313" key="5">
    <source>
        <dbReference type="Proteomes" id="UP000648908"/>
    </source>
</evidence>
<dbReference type="InterPro" id="IPR016193">
    <property type="entry name" value="Cytidine_deaminase-like"/>
</dbReference>
<keyword evidence="5" id="KW-1185">Reference proteome</keyword>
<evidence type="ECO:0000256" key="3">
    <source>
        <dbReference type="HAMAP-Rule" id="MF_00187"/>
    </source>
</evidence>
<accession>A0A8K0VEQ5</accession>
<comment type="subcellular location">
    <subcellularLocation>
        <location evidence="3">Cytoplasm</location>
    </subcellularLocation>
</comment>
<dbReference type="GO" id="GO:0006777">
    <property type="term" value="P:Mo-molybdopterin cofactor biosynthetic process"/>
    <property type="evidence" value="ECO:0007669"/>
    <property type="project" value="UniProtKB-UniRule"/>
</dbReference>
<evidence type="ECO:0000313" key="4">
    <source>
        <dbReference type="EMBL" id="MBL4917952.1"/>
    </source>
</evidence>
<dbReference type="GO" id="GO:0005737">
    <property type="term" value="C:cytoplasm"/>
    <property type="evidence" value="ECO:0007669"/>
    <property type="project" value="UniProtKB-SubCell"/>
</dbReference>
<comment type="similarity">
    <text evidence="3">Belongs to the FdhD family.</text>
</comment>
<sequence length="274" mass="28784">MQRPPLYTSVPGRAVRPEGGGAIHRALPAEVAVALVFDGSTQAVMMATPGDIRDFVTGFALSEGIIASPDEIESFEEVAQPGGIEARVWLRGDRGADLTARRRAMTGPVGCGLCGIDSLAEANRPLPVLPETGLRLSASDILRAGADLRQHQPLHARTRATHAAAFLRPNEGIVLLREDVGRHNALDKLLGALALAGTDPGTGAIYMTSRLSMELVQKAAIAGCPVLIAVSAPTAHALQLAEATGMTLAAFAREDGFDLYSRPDRILTEVSDVA</sequence>
<dbReference type="HAMAP" id="MF_00187">
    <property type="entry name" value="FdhD"/>
    <property type="match status" value="1"/>
</dbReference>
<dbReference type="AlphaFoldDB" id="A0A8K0VEQ5"/>
<dbReference type="EMBL" id="JAESVN010000004">
    <property type="protein sequence ID" value="MBL4917952.1"/>
    <property type="molecule type" value="Genomic_DNA"/>
</dbReference>
<dbReference type="PANTHER" id="PTHR30592:SF1">
    <property type="entry name" value="SULFUR CARRIER PROTEIN FDHD"/>
    <property type="match status" value="1"/>
</dbReference>
<dbReference type="InterPro" id="IPR003786">
    <property type="entry name" value="FdhD"/>
</dbReference>
<evidence type="ECO:0000256" key="2">
    <source>
        <dbReference type="ARBA" id="ARBA00023150"/>
    </source>
</evidence>
<organism evidence="4 5">
    <name type="scientific">Szabonella alba</name>
    <dbReference type="NCBI Taxonomy" id="2804194"/>
    <lineage>
        <taxon>Bacteria</taxon>
        <taxon>Pseudomonadati</taxon>
        <taxon>Pseudomonadota</taxon>
        <taxon>Alphaproteobacteria</taxon>
        <taxon>Rhodobacterales</taxon>
        <taxon>Paracoccaceae</taxon>
        <taxon>Szabonella</taxon>
    </lineage>
</organism>
<feature type="active site" description="Cysteine persulfide intermediate" evidence="3">
    <location>
        <position position="111"/>
    </location>
</feature>
<dbReference type="SUPFAM" id="SSF53927">
    <property type="entry name" value="Cytidine deaminase-like"/>
    <property type="match status" value="1"/>
</dbReference>
<dbReference type="Gene3D" id="3.40.140.10">
    <property type="entry name" value="Cytidine Deaminase, domain 2"/>
    <property type="match status" value="1"/>
</dbReference>
<comment type="function">
    <text evidence="3">Required for formate dehydrogenase (FDH) activity. Acts as a sulfur carrier protein that transfers sulfur from IscS to the molybdenum cofactor prior to its insertion into FDH.</text>
</comment>
<reference evidence="4" key="1">
    <citation type="submission" date="2021-01" db="EMBL/GenBank/DDBJ databases">
        <title>Tabrizicola alba sp. nov. a motile alkaliphilic bacterium isolated from a soda lake.</title>
        <authorList>
            <person name="Szuroczki S."/>
            <person name="Abbaszade G."/>
            <person name="Schumann P."/>
            <person name="Toth E."/>
        </authorList>
    </citation>
    <scope>NUCLEOTIDE SEQUENCE</scope>
    <source>
        <strain evidence="4">DMG-N-6</strain>
    </source>
</reference>
<dbReference type="RefSeq" id="WP_202688863.1">
    <property type="nucleotide sequence ID" value="NZ_JAESVN010000004.1"/>
</dbReference>
<gene>
    <name evidence="3 4" type="primary">fdhD</name>
    <name evidence="4" type="ORF">JL811_12065</name>
</gene>
<protein>
    <recommendedName>
        <fullName evidence="3">Sulfur carrier protein FdhD</fullName>
    </recommendedName>
</protein>